<evidence type="ECO:0000256" key="4">
    <source>
        <dbReference type="ARBA" id="ARBA00005189"/>
    </source>
</evidence>
<feature type="transmembrane region" description="Helical" evidence="16">
    <location>
        <begin position="201"/>
        <end position="223"/>
    </location>
</feature>
<dbReference type="Pfam" id="PF01148">
    <property type="entry name" value="CTP_transf_1"/>
    <property type="match status" value="1"/>
</dbReference>
<sequence length="419" mass="48440">MSTTTLRKRGKKEDDKRHKEETTDDSDADAMSGPPAPKPNESSLKKFMTRVVVGFAMIGLFMLIMYGGHLYAWVMVVVLQTLIFRELVNVRYKAAAEKSIPWFRSVQWMWFFVALFFNYGDSFGVFLETRKLRFVPPILVHYLRYHTWISFTMYTALFVMSVLSLKKGYYKYQMGQYTWTIVTLGMIVFQMKYVLTNIFNGLFWFVLPVSLVVCNDCFAFFCGKIAGRKFIKTPFLRLSPNKTWEGYIGAFLCTILFGFFASAWLSKFQWMICPLESLQLIPEPLSCTPREVFSPHVYSLPAFLKRYIGTTEFTLLPIQFHSIVFSIFASVVAPFGGFYASAIKRTYNLKDFDSVIPGHGGVMDRMDCQFITALFTSVYYQTFIRSPVPSVAMIVNLIIKLSPEEQRELMQRLQEVLTN</sequence>
<keyword evidence="19" id="KW-1185">Reference proteome</keyword>
<feature type="transmembrane region" description="Helical" evidence="16">
    <location>
        <begin position="244"/>
        <end position="265"/>
    </location>
</feature>
<feature type="transmembrane region" description="Helical" evidence="16">
    <location>
        <begin position="147"/>
        <end position="165"/>
    </location>
</feature>
<evidence type="ECO:0000256" key="6">
    <source>
        <dbReference type="ARBA" id="ARBA00012487"/>
    </source>
</evidence>
<dbReference type="PANTHER" id="PTHR13773:SF8">
    <property type="entry name" value="PHOSPHATIDATE CYTIDYLYLTRANSFERASE, PHOTORECEPTOR-SPECIFIC"/>
    <property type="match status" value="1"/>
</dbReference>
<evidence type="ECO:0000313" key="19">
    <source>
        <dbReference type="Proteomes" id="UP000794436"/>
    </source>
</evidence>
<keyword evidence="14 16" id="KW-0594">Phospholipid biosynthesis</keyword>
<feature type="compositionally biased region" description="Basic and acidic residues" evidence="17">
    <location>
        <begin position="11"/>
        <end position="21"/>
    </location>
</feature>
<keyword evidence="9 16" id="KW-0812">Transmembrane</keyword>
<evidence type="ECO:0000313" key="18">
    <source>
        <dbReference type="EMBL" id="TMW56920.1"/>
    </source>
</evidence>
<evidence type="ECO:0000256" key="16">
    <source>
        <dbReference type="PIRNR" id="PIRNR018269"/>
    </source>
</evidence>
<keyword evidence="10 16" id="KW-0548">Nucleotidyltransferase</keyword>
<comment type="pathway">
    <text evidence="3 16">Phospholipid metabolism; CDP-diacylglycerol biosynthesis; CDP-diacylglycerol from sn-glycerol 3-phosphate: step 3/3.</text>
</comment>
<evidence type="ECO:0000256" key="10">
    <source>
        <dbReference type="ARBA" id="ARBA00022695"/>
    </source>
</evidence>
<evidence type="ECO:0000256" key="11">
    <source>
        <dbReference type="ARBA" id="ARBA00022989"/>
    </source>
</evidence>
<dbReference type="UniPathway" id="UPA00557">
    <property type="reaction ID" value="UER00614"/>
</dbReference>
<evidence type="ECO:0000256" key="15">
    <source>
        <dbReference type="ARBA" id="ARBA00023264"/>
    </source>
</evidence>
<gene>
    <name evidence="18" type="ORF">Poli38472_002845</name>
</gene>
<evidence type="ECO:0000256" key="1">
    <source>
        <dbReference type="ARBA" id="ARBA00001698"/>
    </source>
</evidence>
<evidence type="ECO:0000256" key="3">
    <source>
        <dbReference type="ARBA" id="ARBA00005119"/>
    </source>
</evidence>
<evidence type="ECO:0000256" key="8">
    <source>
        <dbReference type="ARBA" id="ARBA00022679"/>
    </source>
</evidence>
<evidence type="ECO:0000256" key="14">
    <source>
        <dbReference type="ARBA" id="ARBA00023209"/>
    </source>
</evidence>
<keyword evidence="7 16" id="KW-0444">Lipid biosynthesis</keyword>
<dbReference type="InterPro" id="IPR016720">
    <property type="entry name" value="PC_Trfase_euk"/>
</dbReference>
<feature type="transmembrane region" description="Helical" evidence="16">
    <location>
        <begin position="47"/>
        <end position="64"/>
    </location>
</feature>
<comment type="similarity">
    <text evidence="5 16">Belongs to the CDS family.</text>
</comment>
<comment type="subcellular location">
    <subcellularLocation>
        <location evidence="2">Membrane</location>
        <topology evidence="2">Multi-pass membrane protein</topology>
    </subcellularLocation>
</comment>
<evidence type="ECO:0000256" key="9">
    <source>
        <dbReference type="ARBA" id="ARBA00022692"/>
    </source>
</evidence>
<organism evidence="18 19">
    <name type="scientific">Pythium oligandrum</name>
    <name type="common">Mycoparasitic fungus</name>
    <dbReference type="NCBI Taxonomy" id="41045"/>
    <lineage>
        <taxon>Eukaryota</taxon>
        <taxon>Sar</taxon>
        <taxon>Stramenopiles</taxon>
        <taxon>Oomycota</taxon>
        <taxon>Peronosporomycetes</taxon>
        <taxon>Pythiales</taxon>
        <taxon>Pythiaceae</taxon>
        <taxon>Pythium</taxon>
    </lineage>
</organism>
<reference evidence="18" key="1">
    <citation type="submission" date="2019-03" db="EMBL/GenBank/DDBJ databases">
        <title>Long read genome sequence of the mycoparasitic Pythium oligandrum ATCC 38472 isolated from sugarbeet rhizosphere.</title>
        <authorList>
            <person name="Gaulin E."/>
        </authorList>
    </citation>
    <scope>NUCLEOTIDE SEQUENCE</scope>
    <source>
        <strain evidence="18">ATCC 38472_TT</strain>
    </source>
</reference>
<feature type="transmembrane region" description="Helical" evidence="16">
    <location>
        <begin position="108"/>
        <end position="127"/>
    </location>
</feature>
<comment type="catalytic activity">
    <reaction evidence="1 16">
        <text>a 1,2-diacyl-sn-glycero-3-phosphate + CTP + H(+) = a CDP-1,2-diacyl-sn-glycerol + diphosphate</text>
        <dbReference type="Rhea" id="RHEA:16229"/>
        <dbReference type="ChEBI" id="CHEBI:15378"/>
        <dbReference type="ChEBI" id="CHEBI:33019"/>
        <dbReference type="ChEBI" id="CHEBI:37563"/>
        <dbReference type="ChEBI" id="CHEBI:58332"/>
        <dbReference type="ChEBI" id="CHEBI:58608"/>
        <dbReference type="EC" id="2.7.7.41"/>
    </reaction>
</comment>
<name>A0A8K1C5Q0_PYTOL</name>
<dbReference type="GO" id="GO:0016024">
    <property type="term" value="P:CDP-diacylglycerol biosynthetic process"/>
    <property type="evidence" value="ECO:0007669"/>
    <property type="project" value="UniProtKB-UniRule"/>
</dbReference>
<evidence type="ECO:0000256" key="2">
    <source>
        <dbReference type="ARBA" id="ARBA00004141"/>
    </source>
</evidence>
<keyword evidence="12 16" id="KW-0443">Lipid metabolism</keyword>
<accession>A0A8K1C5Q0</accession>
<feature type="transmembrane region" description="Helical" evidence="16">
    <location>
        <begin position="318"/>
        <end position="340"/>
    </location>
</feature>
<dbReference type="AlphaFoldDB" id="A0A8K1C5Q0"/>
<evidence type="ECO:0000256" key="7">
    <source>
        <dbReference type="ARBA" id="ARBA00022516"/>
    </source>
</evidence>
<keyword evidence="15 16" id="KW-1208">Phospholipid metabolism</keyword>
<dbReference type="EC" id="2.7.7.41" evidence="6 16"/>
<feature type="region of interest" description="Disordered" evidence="17">
    <location>
        <begin position="1"/>
        <end position="42"/>
    </location>
</feature>
<comment type="caution">
    <text evidence="18">The sequence shown here is derived from an EMBL/GenBank/DDBJ whole genome shotgun (WGS) entry which is preliminary data.</text>
</comment>
<evidence type="ECO:0000256" key="13">
    <source>
        <dbReference type="ARBA" id="ARBA00023136"/>
    </source>
</evidence>
<comment type="pathway">
    <text evidence="4">Lipid metabolism.</text>
</comment>
<dbReference type="EMBL" id="SPLM01000144">
    <property type="protein sequence ID" value="TMW56920.1"/>
    <property type="molecule type" value="Genomic_DNA"/>
</dbReference>
<keyword evidence="11 16" id="KW-1133">Transmembrane helix</keyword>
<feature type="compositionally biased region" description="Basic residues" evidence="17">
    <location>
        <begin position="1"/>
        <end position="10"/>
    </location>
</feature>
<dbReference type="PIRSF" id="PIRSF018269">
    <property type="entry name" value="PC_trans_euk"/>
    <property type="match status" value="1"/>
</dbReference>
<dbReference type="PANTHER" id="PTHR13773">
    <property type="entry name" value="PHOSPHATIDATE CYTIDYLYLTRANSFERASE"/>
    <property type="match status" value="1"/>
</dbReference>
<evidence type="ECO:0000256" key="5">
    <source>
        <dbReference type="ARBA" id="ARBA00010185"/>
    </source>
</evidence>
<dbReference type="Proteomes" id="UP000794436">
    <property type="component" value="Unassembled WGS sequence"/>
</dbReference>
<keyword evidence="13 16" id="KW-0472">Membrane</keyword>
<dbReference type="GO" id="GO:0004605">
    <property type="term" value="F:phosphatidate cytidylyltransferase activity"/>
    <property type="evidence" value="ECO:0007669"/>
    <property type="project" value="UniProtKB-UniRule"/>
</dbReference>
<evidence type="ECO:0000256" key="12">
    <source>
        <dbReference type="ARBA" id="ARBA00023098"/>
    </source>
</evidence>
<evidence type="ECO:0000256" key="17">
    <source>
        <dbReference type="SAM" id="MobiDB-lite"/>
    </source>
</evidence>
<keyword evidence="8 16" id="KW-0808">Transferase</keyword>
<proteinExistence type="inferred from homology"/>
<dbReference type="GO" id="GO:0005789">
    <property type="term" value="C:endoplasmic reticulum membrane"/>
    <property type="evidence" value="ECO:0007669"/>
    <property type="project" value="TreeGrafter"/>
</dbReference>
<dbReference type="OrthoDB" id="10260889at2759"/>
<protein>
    <recommendedName>
        <fullName evidence="6 16">Phosphatidate cytidylyltransferase</fullName>
        <ecNumber evidence="6 16">2.7.7.41</ecNumber>
    </recommendedName>
</protein>